<proteinExistence type="predicted"/>
<evidence type="ECO:0000313" key="2">
    <source>
        <dbReference type="Proteomes" id="UP001241377"/>
    </source>
</evidence>
<accession>A0ACC2WB01</accession>
<keyword evidence="2" id="KW-1185">Reference proteome</keyword>
<name>A0ACC2WB01_9TREE</name>
<dbReference type="EMBL" id="JASBWR010000019">
    <property type="protein sequence ID" value="KAJ9108573.1"/>
    <property type="molecule type" value="Genomic_DNA"/>
</dbReference>
<evidence type="ECO:0000313" key="1">
    <source>
        <dbReference type="EMBL" id="KAJ9108573.1"/>
    </source>
</evidence>
<dbReference type="Proteomes" id="UP001241377">
    <property type="component" value="Unassembled WGS sequence"/>
</dbReference>
<organism evidence="1 2">
    <name type="scientific">Naganishia cerealis</name>
    <dbReference type="NCBI Taxonomy" id="610337"/>
    <lineage>
        <taxon>Eukaryota</taxon>
        <taxon>Fungi</taxon>
        <taxon>Dikarya</taxon>
        <taxon>Basidiomycota</taxon>
        <taxon>Agaricomycotina</taxon>
        <taxon>Tremellomycetes</taxon>
        <taxon>Filobasidiales</taxon>
        <taxon>Filobasidiaceae</taxon>
        <taxon>Naganishia</taxon>
    </lineage>
</organism>
<reference evidence="1" key="1">
    <citation type="submission" date="2023-04" db="EMBL/GenBank/DDBJ databases">
        <title>Draft Genome sequencing of Naganishia species isolated from polar environments using Oxford Nanopore Technology.</title>
        <authorList>
            <person name="Leo P."/>
            <person name="Venkateswaran K."/>
        </authorList>
    </citation>
    <scope>NUCLEOTIDE SEQUENCE</scope>
    <source>
        <strain evidence="1">MNA-CCFEE 5261</strain>
    </source>
</reference>
<comment type="caution">
    <text evidence="1">The sequence shown here is derived from an EMBL/GenBank/DDBJ whole genome shotgun (WGS) entry which is preliminary data.</text>
</comment>
<protein>
    <submittedName>
        <fullName evidence="1">Uncharacterized protein</fullName>
    </submittedName>
</protein>
<gene>
    <name evidence="1" type="ORF">QFC19_002289</name>
</gene>
<sequence>MSNLRRWQKEVKQSHRPQTQPSQRYRNAQQTGPTARPNSAVVQPLQPVAQFNVPDPILTGSSFTQPQPLIQNYSYSLNPSPTYVPQASPTQQISPYYMVPEPAGSDMNLHLSSAPNQEQAHFGMGQRDPSMNGQQQQRQQQQQQQSQSLDNGSGRRHHMETPQTLTPLTSTFLHYMPFQSDSPVTGKTDHSQQFFVQQQQQQQQQQQFSMVRQQQAPAQSREHNLHISAGEAQSQNQHMLPRSNPGANFAYAGRRVSSPAMVYPYQQLQHVHVPNTVPSHSVHHVSSRSSNPHPPDPGINTGPFVPSVQKQLPITGDSAYTSMFPAARDTGLYQEAGNAPVWSPYPPGMMAPQSAGFPASCQGNPAGIMIGEDGEEEEYTSTMAYDPYVVKHRKRTTPEQLAVLEHAFEETPKPTVNARKLIAEKIDMTPRSVQVWFQNRALGVLRRQKTKILAKKQLEGESADIKDAPDSHPPYLPQNRSEMGPPLVQVVNPSNEHILIEDKGWNQAQIAPPHYGYLRAVEADYNSIDPSGVSASQQQSIGSLGAIKSTPTIGQARRGSLPYPPPGSPNTASSAKPLYTPPGMARAVSNASVPRPHLPLHLAIAMNNGRRASLPNNSQSVSLGHFTPPRIGAKSLNQSTLMSIADDEHLLHPLSGVANGYIASGQDQSLSPKNSDGSGGTTPEAKVERLHEYGPLPNPGFSFGHVDSANQNASSTSISFMSSSDTHIPQLPHNGTVYRDRMGSLASTLSHATTTDDASDSDWERGQQLVTPFMLPDGDHMQAFPGLVPDIRQSEDKGPIVNMRLNAPLRSETRRASA</sequence>